<evidence type="ECO:0000313" key="3">
    <source>
        <dbReference type="Proteomes" id="UP000199184"/>
    </source>
</evidence>
<organism evidence="2 3">
    <name type="scientific">Bradyrhizobium shewense</name>
    <dbReference type="NCBI Taxonomy" id="1761772"/>
    <lineage>
        <taxon>Bacteria</taxon>
        <taxon>Pseudomonadati</taxon>
        <taxon>Pseudomonadota</taxon>
        <taxon>Alphaproteobacteria</taxon>
        <taxon>Hyphomicrobiales</taxon>
        <taxon>Nitrobacteraceae</taxon>
        <taxon>Bradyrhizobium</taxon>
    </lineage>
</organism>
<dbReference type="RefSeq" id="WP_091959180.1">
    <property type="nucleotide sequence ID" value="NZ_FMAI01000009.1"/>
</dbReference>
<dbReference type="Pfam" id="PF00534">
    <property type="entry name" value="Glycos_transf_1"/>
    <property type="match status" value="1"/>
</dbReference>
<name>A0A1C3WR83_9BRAD</name>
<dbReference type="PANTHER" id="PTHR46401">
    <property type="entry name" value="GLYCOSYLTRANSFERASE WBBK-RELATED"/>
    <property type="match status" value="1"/>
</dbReference>
<dbReference type="SUPFAM" id="SSF53756">
    <property type="entry name" value="UDP-Glycosyltransferase/glycogen phosphorylase"/>
    <property type="match status" value="1"/>
</dbReference>
<keyword evidence="3" id="KW-1185">Reference proteome</keyword>
<evidence type="ECO:0000259" key="1">
    <source>
        <dbReference type="Pfam" id="PF00534"/>
    </source>
</evidence>
<dbReference type="EMBL" id="FMAI01000009">
    <property type="protein sequence ID" value="SCB42572.1"/>
    <property type="molecule type" value="Genomic_DNA"/>
</dbReference>
<sequence>MKILIYLTGGLHWIGGVQYTRNLLRALALLPASERPQLVLQISSKNRLAGFEDEFRTYPNVLIDAPLKVGHDTLSKLRRAFRKLSGRELQGKFLLSDECVVAFPAKGPNIPGPSQKIYWVPDFQYKHFPEFFSSEELKSRDAMYNRMFAEPGILVLSSEAAKQDFHRFFPQFEEKPVRILHFVSTFAPDDFAADPLSVCTRFALPNEFVYLPNQLWQHKGHDTAFRALGILKQRGIQIPLVCTGSNEDYRTNEYGRHLDDLLKSYSIHGQTLRLGLLDRRDQIQLYRQASLVLQPSRFEGWSTTVEDARALGKTIVLSDIDVHKEQNPANAVFFAVDDHYDLAEKLLAAWNQASHQPRLENERLARREAVERSLRYARDFLSIAKAAAAGRT</sequence>
<dbReference type="Gene3D" id="3.40.50.2000">
    <property type="entry name" value="Glycogen Phosphorylase B"/>
    <property type="match status" value="1"/>
</dbReference>
<feature type="domain" description="Glycosyl transferase family 1" evidence="1">
    <location>
        <begin position="209"/>
        <end position="357"/>
    </location>
</feature>
<evidence type="ECO:0000313" key="2">
    <source>
        <dbReference type="EMBL" id="SCB42572.1"/>
    </source>
</evidence>
<accession>A0A1C3WR83</accession>
<protein>
    <submittedName>
        <fullName evidence="2">Glycosyltransferase involved in cell wall bisynthesis</fullName>
    </submittedName>
</protein>
<gene>
    <name evidence="2" type="ORF">GA0061098_1009141</name>
</gene>
<dbReference type="Proteomes" id="UP000199184">
    <property type="component" value="Unassembled WGS sequence"/>
</dbReference>
<dbReference type="InterPro" id="IPR001296">
    <property type="entry name" value="Glyco_trans_1"/>
</dbReference>
<proteinExistence type="predicted"/>
<reference evidence="3" key="1">
    <citation type="submission" date="2016-08" db="EMBL/GenBank/DDBJ databases">
        <authorList>
            <person name="Varghese N."/>
            <person name="Submissions Spin"/>
        </authorList>
    </citation>
    <scope>NUCLEOTIDE SEQUENCE [LARGE SCALE GENOMIC DNA]</scope>
    <source>
        <strain evidence="3">ERR11</strain>
    </source>
</reference>
<dbReference type="GO" id="GO:0016757">
    <property type="term" value="F:glycosyltransferase activity"/>
    <property type="evidence" value="ECO:0007669"/>
    <property type="project" value="InterPro"/>
</dbReference>
<dbReference type="PANTHER" id="PTHR46401:SF8">
    <property type="entry name" value="BLL6006 PROTEIN"/>
    <property type="match status" value="1"/>
</dbReference>
<dbReference type="AlphaFoldDB" id="A0A1C3WR83"/>
<keyword evidence="2" id="KW-0808">Transferase</keyword>